<gene>
    <name evidence="9" type="ORF">SAMN05660706_10610</name>
</gene>
<protein>
    <submittedName>
        <fullName evidence="9">TRAP transporter, DctM subunit</fullName>
    </submittedName>
</protein>
<feature type="domain" description="TRAP C4-dicarboxylate transport system permease DctM subunit" evidence="8">
    <location>
        <begin position="5"/>
        <end position="412"/>
    </location>
</feature>
<dbReference type="GO" id="GO:0005886">
    <property type="term" value="C:plasma membrane"/>
    <property type="evidence" value="ECO:0007669"/>
    <property type="project" value="UniProtKB-SubCell"/>
</dbReference>
<keyword evidence="3" id="KW-0997">Cell inner membrane</keyword>
<feature type="transmembrane region" description="Helical" evidence="7">
    <location>
        <begin position="6"/>
        <end position="29"/>
    </location>
</feature>
<feature type="transmembrane region" description="Helical" evidence="7">
    <location>
        <begin position="163"/>
        <end position="189"/>
    </location>
</feature>
<keyword evidence="10" id="KW-1185">Reference proteome</keyword>
<dbReference type="STRING" id="39060.SAMN05660706_10610"/>
<feature type="transmembrane region" description="Helical" evidence="7">
    <location>
        <begin position="210"/>
        <end position="231"/>
    </location>
</feature>
<evidence type="ECO:0000256" key="5">
    <source>
        <dbReference type="ARBA" id="ARBA00022989"/>
    </source>
</evidence>
<feature type="transmembrane region" description="Helical" evidence="7">
    <location>
        <begin position="355"/>
        <end position="377"/>
    </location>
</feature>
<evidence type="ECO:0000256" key="2">
    <source>
        <dbReference type="ARBA" id="ARBA00022475"/>
    </source>
</evidence>
<name>A0A1I6D697_9FIRM</name>
<evidence type="ECO:0000256" key="7">
    <source>
        <dbReference type="SAM" id="Phobius"/>
    </source>
</evidence>
<dbReference type="Proteomes" id="UP000199584">
    <property type="component" value="Unassembled WGS sequence"/>
</dbReference>
<keyword evidence="4 7" id="KW-0812">Transmembrane</keyword>
<feature type="transmembrane region" description="Helical" evidence="7">
    <location>
        <begin position="265"/>
        <end position="289"/>
    </location>
</feature>
<dbReference type="PANTHER" id="PTHR33362">
    <property type="entry name" value="SIALIC ACID TRAP TRANSPORTER PERMEASE PROTEIN SIAT-RELATED"/>
    <property type="match status" value="1"/>
</dbReference>
<keyword evidence="6 7" id="KW-0472">Membrane</keyword>
<feature type="transmembrane region" description="Helical" evidence="7">
    <location>
        <begin position="50"/>
        <end position="70"/>
    </location>
</feature>
<feature type="transmembrane region" description="Helical" evidence="7">
    <location>
        <begin position="237"/>
        <end position="253"/>
    </location>
</feature>
<feature type="transmembrane region" description="Helical" evidence="7">
    <location>
        <begin position="330"/>
        <end position="349"/>
    </location>
</feature>
<proteinExistence type="predicted"/>
<dbReference type="EMBL" id="FOYM01000006">
    <property type="protein sequence ID" value="SFR00862.1"/>
    <property type="molecule type" value="Genomic_DNA"/>
</dbReference>
<evidence type="ECO:0000256" key="3">
    <source>
        <dbReference type="ARBA" id="ARBA00022519"/>
    </source>
</evidence>
<keyword evidence="5 7" id="KW-1133">Transmembrane helix</keyword>
<comment type="subcellular location">
    <subcellularLocation>
        <location evidence="1">Cell inner membrane</location>
        <topology evidence="1">Multi-pass membrane protein</topology>
    </subcellularLocation>
</comment>
<dbReference type="InterPro" id="IPR010656">
    <property type="entry name" value="DctM"/>
</dbReference>
<dbReference type="NCBIfam" id="TIGR00786">
    <property type="entry name" value="dctM"/>
    <property type="match status" value="1"/>
</dbReference>
<evidence type="ECO:0000256" key="6">
    <source>
        <dbReference type="ARBA" id="ARBA00023136"/>
    </source>
</evidence>
<evidence type="ECO:0000313" key="9">
    <source>
        <dbReference type="EMBL" id="SFR00862.1"/>
    </source>
</evidence>
<dbReference type="InterPro" id="IPR004681">
    <property type="entry name" value="TRAP_DctM"/>
</dbReference>
<dbReference type="PANTHER" id="PTHR33362:SF3">
    <property type="entry name" value="SIALIC ACID TRAP TRANSPORTER PERMEASE PROTEIN SIAT"/>
    <property type="match status" value="1"/>
</dbReference>
<reference evidence="10" key="1">
    <citation type="submission" date="2016-10" db="EMBL/GenBank/DDBJ databases">
        <authorList>
            <person name="Varghese N."/>
            <person name="Submissions S."/>
        </authorList>
    </citation>
    <scope>NUCLEOTIDE SEQUENCE [LARGE SCALE GENOMIC DNA]</scope>
    <source>
        <strain evidence="10">DSM 3669</strain>
    </source>
</reference>
<evidence type="ECO:0000313" key="10">
    <source>
        <dbReference type="Proteomes" id="UP000199584"/>
    </source>
</evidence>
<dbReference type="Pfam" id="PF06808">
    <property type="entry name" value="DctM"/>
    <property type="match status" value="1"/>
</dbReference>
<feature type="transmembrane region" description="Helical" evidence="7">
    <location>
        <begin position="90"/>
        <end position="119"/>
    </location>
</feature>
<keyword evidence="2" id="KW-1003">Cell membrane</keyword>
<dbReference type="RefSeq" id="WP_245779650.1">
    <property type="nucleotide sequence ID" value="NZ_FOYM01000006.1"/>
</dbReference>
<evidence type="ECO:0000259" key="8">
    <source>
        <dbReference type="Pfam" id="PF06808"/>
    </source>
</evidence>
<dbReference type="PIRSF" id="PIRSF006066">
    <property type="entry name" value="HI0050"/>
    <property type="match status" value="1"/>
</dbReference>
<organism evidence="9 10">
    <name type="scientific">Desulfoscipio geothermicus DSM 3669</name>
    <dbReference type="NCBI Taxonomy" id="1121426"/>
    <lineage>
        <taxon>Bacteria</taxon>
        <taxon>Bacillati</taxon>
        <taxon>Bacillota</taxon>
        <taxon>Clostridia</taxon>
        <taxon>Eubacteriales</taxon>
        <taxon>Desulfallaceae</taxon>
        <taxon>Desulfoscipio</taxon>
    </lineage>
</organism>
<evidence type="ECO:0000256" key="1">
    <source>
        <dbReference type="ARBA" id="ARBA00004429"/>
    </source>
</evidence>
<sequence>MIVIWIFIFLLIIGVPIVFVLGLTSFSYISISDASSLMIPQRMFVGLDSFVLMAIPFFVLTGGIMNAGGLTTRIVNFCRMIVGYIRGGFALVNVMASMLFAGISGSATADTSAIGSVLIPAMKKDGYDKDFSAAVTAASSCVGPIIPPSIVMVIYGIVAGQSIGALFLGGLIPGILLGLSQMGLCYYYAVKRNYPKLEARISFKNIFKSFFDAIAALIAPIIILGGILSGIFTPTEAGAIAVIYAFIIGFFVYKELKLKDLPRIMIETATTTAAALMIVSTGALFGWVLTYEQIPQMMSELILSISSNKYVILLLINIILLFVGMFMETIASILILTPIFLPIANAAGIDPIHLGVIMVLNLIIGLTTPPVGVCLFIACKIANTTFERLVKAVLPFVAVSIVVLLIVTYFPGTVLYMANIFR</sequence>
<dbReference type="GO" id="GO:0022857">
    <property type="term" value="F:transmembrane transporter activity"/>
    <property type="evidence" value="ECO:0007669"/>
    <property type="project" value="TreeGrafter"/>
</dbReference>
<accession>A0A1I6D697</accession>
<evidence type="ECO:0000256" key="4">
    <source>
        <dbReference type="ARBA" id="ARBA00022692"/>
    </source>
</evidence>
<feature type="transmembrane region" description="Helical" evidence="7">
    <location>
        <begin position="131"/>
        <end position="157"/>
    </location>
</feature>
<dbReference type="AlphaFoldDB" id="A0A1I6D697"/>
<feature type="transmembrane region" description="Helical" evidence="7">
    <location>
        <begin position="389"/>
        <end position="410"/>
    </location>
</feature>